<gene>
    <name evidence="1" type="ORF">FALBO_12101</name>
</gene>
<protein>
    <submittedName>
        <fullName evidence="1">Uncharacterized protein</fullName>
    </submittedName>
</protein>
<organism evidence="1 2">
    <name type="scientific">Fusarium albosuccineum</name>
    <dbReference type="NCBI Taxonomy" id="1237068"/>
    <lineage>
        <taxon>Eukaryota</taxon>
        <taxon>Fungi</taxon>
        <taxon>Dikarya</taxon>
        <taxon>Ascomycota</taxon>
        <taxon>Pezizomycotina</taxon>
        <taxon>Sordariomycetes</taxon>
        <taxon>Hypocreomycetidae</taxon>
        <taxon>Hypocreales</taxon>
        <taxon>Nectriaceae</taxon>
        <taxon>Fusarium</taxon>
        <taxon>Fusarium decemcellulare species complex</taxon>
    </lineage>
</organism>
<dbReference type="AlphaFoldDB" id="A0A8H4L4M4"/>
<dbReference type="Proteomes" id="UP000554235">
    <property type="component" value="Unassembled WGS sequence"/>
</dbReference>
<name>A0A8H4L4M4_9HYPO</name>
<keyword evidence="2" id="KW-1185">Reference proteome</keyword>
<accession>A0A8H4L4M4</accession>
<comment type="caution">
    <text evidence="1">The sequence shown here is derived from an EMBL/GenBank/DDBJ whole genome shotgun (WGS) entry which is preliminary data.</text>
</comment>
<proteinExistence type="predicted"/>
<dbReference type="EMBL" id="JAADYS010001783">
    <property type="protein sequence ID" value="KAF4461109.1"/>
    <property type="molecule type" value="Genomic_DNA"/>
</dbReference>
<sequence length="113" mass="12305">MGKWSIRKLRAGRAGDITRINDLEANVDVGNPPVPDQVGHNATDADFISATVLPPSGLEVGRAPGDYELRDIGLEVDPKNDASQLPVQTFGPDFLMDLCPPRPMPEAYLRPRN</sequence>
<evidence type="ECO:0000313" key="2">
    <source>
        <dbReference type="Proteomes" id="UP000554235"/>
    </source>
</evidence>
<evidence type="ECO:0000313" key="1">
    <source>
        <dbReference type="EMBL" id="KAF4461109.1"/>
    </source>
</evidence>
<reference evidence="1 2" key="1">
    <citation type="submission" date="2020-01" db="EMBL/GenBank/DDBJ databases">
        <title>Identification and distribution of gene clusters putatively required for synthesis of sphingolipid metabolism inhibitors in phylogenetically diverse species of the filamentous fungus Fusarium.</title>
        <authorList>
            <person name="Kim H.-S."/>
            <person name="Busman M."/>
            <person name="Brown D.W."/>
            <person name="Divon H."/>
            <person name="Uhlig S."/>
            <person name="Proctor R.H."/>
        </authorList>
    </citation>
    <scope>NUCLEOTIDE SEQUENCE [LARGE SCALE GENOMIC DNA]</scope>
    <source>
        <strain evidence="1 2">NRRL 20459</strain>
    </source>
</reference>